<protein>
    <submittedName>
        <fullName evidence="1">Uncharacterized protein</fullName>
    </submittedName>
</protein>
<evidence type="ECO:0000313" key="1">
    <source>
        <dbReference type="EMBL" id="AYV75591.1"/>
    </source>
</evidence>
<gene>
    <name evidence="1" type="ORF">Terrestrivirus2_99</name>
</gene>
<sequence length="46" mass="5747">MCGRMFPCNDYNKLTKLWIKYANKKNKTIEEEFYNYLHYQLFDTDD</sequence>
<reference evidence="1" key="1">
    <citation type="submission" date="2018-10" db="EMBL/GenBank/DDBJ databases">
        <title>Hidden diversity of soil giant viruses.</title>
        <authorList>
            <person name="Schulz F."/>
            <person name="Alteio L."/>
            <person name="Goudeau D."/>
            <person name="Ryan E.M."/>
            <person name="Malmstrom R.R."/>
            <person name="Blanchard J."/>
            <person name="Woyke T."/>
        </authorList>
    </citation>
    <scope>NUCLEOTIDE SEQUENCE</scope>
    <source>
        <strain evidence="1">TEV1</strain>
    </source>
</reference>
<name>A0A3G4ZNN6_9VIRU</name>
<dbReference type="EMBL" id="MK071980">
    <property type="protein sequence ID" value="AYV75591.1"/>
    <property type="molecule type" value="Genomic_DNA"/>
</dbReference>
<accession>A0A3G4ZNN6</accession>
<proteinExistence type="predicted"/>
<organism evidence="1">
    <name type="scientific">Terrestrivirus sp</name>
    <dbReference type="NCBI Taxonomy" id="2487775"/>
    <lineage>
        <taxon>Viruses</taxon>
        <taxon>Varidnaviria</taxon>
        <taxon>Bamfordvirae</taxon>
        <taxon>Nucleocytoviricota</taxon>
        <taxon>Megaviricetes</taxon>
        <taxon>Imitervirales</taxon>
        <taxon>Mimiviridae</taxon>
        <taxon>Klosneuvirinae</taxon>
    </lineage>
</organism>